<sequence length="224" mass="25530">MAQKLILPSRFRLEASKRREDLVLQRRLEYLDSLTDQTAKDYKLMMILLSSAFSTSTANVGSAHDPWVFDWGGGIDGQRAFRQGKSWLAWFVLTEGPDLFWSQWWSLPPASAQNYIRDRATTAFKALPAALADHQRLLAQKFQDALHEKALHTDFDGSNPYPYSAHLRGGRPEQADHEPFRETMGHVPFLVNFRCPEELVKRTELLLEGRAASRTTQGLVSREA</sequence>
<dbReference type="EMBL" id="ML976096">
    <property type="protein sequence ID" value="KAF1938769.1"/>
    <property type="molecule type" value="Genomic_DNA"/>
</dbReference>
<organism evidence="1 2">
    <name type="scientific">Clathrospora elynae</name>
    <dbReference type="NCBI Taxonomy" id="706981"/>
    <lineage>
        <taxon>Eukaryota</taxon>
        <taxon>Fungi</taxon>
        <taxon>Dikarya</taxon>
        <taxon>Ascomycota</taxon>
        <taxon>Pezizomycotina</taxon>
        <taxon>Dothideomycetes</taxon>
        <taxon>Pleosporomycetidae</taxon>
        <taxon>Pleosporales</taxon>
        <taxon>Diademaceae</taxon>
        <taxon>Clathrospora</taxon>
    </lineage>
</organism>
<dbReference type="AlphaFoldDB" id="A0A6A5SHC1"/>
<evidence type="ECO:0000313" key="2">
    <source>
        <dbReference type="Proteomes" id="UP000800038"/>
    </source>
</evidence>
<keyword evidence="2" id="KW-1185">Reference proteome</keyword>
<accession>A0A6A5SHC1</accession>
<evidence type="ECO:0000313" key="1">
    <source>
        <dbReference type="EMBL" id="KAF1938769.1"/>
    </source>
</evidence>
<gene>
    <name evidence="1" type="ORF">EJ02DRAFT_353790</name>
</gene>
<protein>
    <submittedName>
        <fullName evidence="1">Uncharacterized protein</fullName>
    </submittedName>
</protein>
<proteinExistence type="predicted"/>
<dbReference type="Proteomes" id="UP000800038">
    <property type="component" value="Unassembled WGS sequence"/>
</dbReference>
<dbReference type="OrthoDB" id="5279806at2759"/>
<reference evidence="1" key="1">
    <citation type="journal article" date="2020" name="Stud. Mycol.">
        <title>101 Dothideomycetes genomes: a test case for predicting lifestyles and emergence of pathogens.</title>
        <authorList>
            <person name="Haridas S."/>
            <person name="Albert R."/>
            <person name="Binder M."/>
            <person name="Bloem J."/>
            <person name="Labutti K."/>
            <person name="Salamov A."/>
            <person name="Andreopoulos B."/>
            <person name="Baker S."/>
            <person name="Barry K."/>
            <person name="Bills G."/>
            <person name="Bluhm B."/>
            <person name="Cannon C."/>
            <person name="Castanera R."/>
            <person name="Culley D."/>
            <person name="Daum C."/>
            <person name="Ezra D."/>
            <person name="Gonzalez J."/>
            <person name="Henrissat B."/>
            <person name="Kuo A."/>
            <person name="Liang C."/>
            <person name="Lipzen A."/>
            <person name="Lutzoni F."/>
            <person name="Magnuson J."/>
            <person name="Mondo S."/>
            <person name="Nolan M."/>
            <person name="Ohm R."/>
            <person name="Pangilinan J."/>
            <person name="Park H.-J."/>
            <person name="Ramirez L."/>
            <person name="Alfaro M."/>
            <person name="Sun H."/>
            <person name="Tritt A."/>
            <person name="Yoshinaga Y."/>
            <person name="Zwiers L.-H."/>
            <person name="Turgeon B."/>
            <person name="Goodwin S."/>
            <person name="Spatafora J."/>
            <person name="Crous P."/>
            <person name="Grigoriev I."/>
        </authorList>
    </citation>
    <scope>NUCLEOTIDE SEQUENCE</scope>
    <source>
        <strain evidence="1">CBS 161.51</strain>
    </source>
</reference>
<name>A0A6A5SHC1_9PLEO</name>